<keyword evidence="3 7" id="KW-0812">Transmembrane</keyword>
<evidence type="ECO:0000256" key="4">
    <source>
        <dbReference type="ARBA" id="ARBA00022847"/>
    </source>
</evidence>
<evidence type="ECO:0000256" key="1">
    <source>
        <dbReference type="ARBA" id="ARBA00004141"/>
    </source>
</evidence>
<dbReference type="Pfam" id="PF01566">
    <property type="entry name" value="Nramp"/>
    <property type="match status" value="1"/>
</dbReference>
<comment type="subcellular location">
    <subcellularLocation>
        <location evidence="1">Membrane</location>
        <topology evidence="1">Multi-pass membrane protein</topology>
    </subcellularLocation>
</comment>
<feature type="transmembrane region" description="Helical" evidence="7">
    <location>
        <begin position="151"/>
        <end position="169"/>
    </location>
</feature>
<dbReference type="PANTHER" id="PTHR11706">
    <property type="entry name" value="SOLUTE CARRIER PROTEIN FAMILY 11 MEMBER"/>
    <property type="match status" value="1"/>
</dbReference>
<reference evidence="8 9" key="1">
    <citation type="submission" date="2016-07" db="EMBL/GenBank/DDBJ databases">
        <title>Genome analysis of Flavihumibacter stibioxidans YS-17.</title>
        <authorList>
            <person name="Shi K."/>
            <person name="Han Y."/>
            <person name="Wang G."/>
        </authorList>
    </citation>
    <scope>NUCLEOTIDE SEQUENCE [LARGE SCALE GENOMIC DNA]</scope>
    <source>
        <strain evidence="8 9">YS-17</strain>
    </source>
</reference>
<evidence type="ECO:0000256" key="7">
    <source>
        <dbReference type="SAM" id="Phobius"/>
    </source>
</evidence>
<dbReference type="NCBIfam" id="NF037982">
    <property type="entry name" value="Nramp_1"/>
    <property type="match status" value="1"/>
</dbReference>
<dbReference type="Gene3D" id="1.20.1740.10">
    <property type="entry name" value="Amino acid/polyamine transporter I"/>
    <property type="match status" value="1"/>
</dbReference>
<feature type="transmembrane region" description="Helical" evidence="7">
    <location>
        <begin position="317"/>
        <end position="337"/>
    </location>
</feature>
<protein>
    <submittedName>
        <fullName evidence="8">Manganese transporter</fullName>
    </submittedName>
</protein>
<gene>
    <name evidence="8" type="ORF">BC349_10150</name>
</gene>
<evidence type="ECO:0000313" key="8">
    <source>
        <dbReference type="EMBL" id="MBC6491395.1"/>
    </source>
</evidence>
<feature type="transmembrane region" description="Helical" evidence="7">
    <location>
        <begin position="383"/>
        <end position="401"/>
    </location>
</feature>
<evidence type="ECO:0000313" key="9">
    <source>
        <dbReference type="Proteomes" id="UP000765802"/>
    </source>
</evidence>
<sequence length="406" mass="42770">MNTATNTSKIGTWIKTLGPGIITAALVFGPSKMTITSRLGAEFGYSLTWIIVVAIFFMILFANMGSRIGAAAPDTLLTVIRQKWGRAITIAIGLGIFLVATSFQAGNSVGVGIALGEATGTGPQRWIILFNILGISLLFFRGFYKVLEKLMILLVAMMLVSFLATLLMVQPSIAGITKGLMPSLPTGSTGLVIAFMASCFSLVGAFYQSYLERERIRTATGAAKRPAASTTGMLMLGAMSAVVLFCAAAVLHSQQVKVVNAAAMARALEPLFGTYASNMFFTGLFAASFSSLVGNATVGGSMLGDALGWGKDLNSKAVKILIAVVMTAGASVALLFGKLPLEMIVLAQSITIFLVPFIGWAMFSIANDGSIMGAHKNTPLQKWMALAGLLLVVFLAAGNVYELFIK</sequence>
<keyword evidence="2" id="KW-0813">Transport</keyword>
<keyword evidence="5 7" id="KW-1133">Transmembrane helix</keyword>
<feature type="transmembrane region" description="Helical" evidence="7">
    <location>
        <begin position="343"/>
        <end position="363"/>
    </location>
</feature>
<keyword evidence="9" id="KW-1185">Reference proteome</keyword>
<evidence type="ECO:0000256" key="3">
    <source>
        <dbReference type="ARBA" id="ARBA00022692"/>
    </source>
</evidence>
<keyword evidence="6 7" id="KW-0472">Membrane</keyword>
<organism evidence="8 9">
    <name type="scientific">Flavihumibacter stibioxidans</name>
    <dbReference type="NCBI Taxonomy" id="1834163"/>
    <lineage>
        <taxon>Bacteria</taxon>
        <taxon>Pseudomonadati</taxon>
        <taxon>Bacteroidota</taxon>
        <taxon>Chitinophagia</taxon>
        <taxon>Chitinophagales</taxon>
        <taxon>Chitinophagaceae</taxon>
        <taxon>Flavihumibacter</taxon>
    </lineage>
</organism>
<feature type="transmembrane region" description="Helical" evidence="7">
    <location>
        <begin position="272"/>
        <end position="296"/>
    </location>
</feature>
<feature type="transmembrane region" description="Helical" evidence="7">
    <location>
        <begin position="232"/>
        <end position="252"/>
    </location>
</feature>
<keyword evidence="4" id="KW-0769">Symport</keyword>
<dbReference type="EMBL" id="MBUA01000012">
    <property type="protein sequence ID" value="MBC6491395.1"/>
    <property type="molecule type" value="Genomic_DNA"/>
</dbReference>
<feature type="transmembrane region" description="Helical" evidence="7">
    <location>
        <begin position="43"/>
        <end position="63"/>
    </location>
</feature>
<feature type="transmembrane region" description="Helical" evidence="7">
    <location>
        <begin position="84"/>
        <end position="106"/>
    </location>
</feature>
<feature type="transmembrane region" description="Helical" evidence="7">
    <location>
        <begin position="126"/>
        <end position="144"/>
    </location>
</feature>
<accession>A0ABR7M9I2</accession>
<evidence type="ECO:0000256" key="5">
    <source>
        <dbReference type="ARBA" id="ARBA00022989"/>
    </source>
</evidence>
<proteinExistence type="predicted"/>
<dbReference type="Proteomes" id="UP000765802">
    <property type="component" value="Unassembled WGS sequence"/>
</dbReference>
<feature type="transmembrane region" description="Helical" evidence="7">
    <location>
        <begin position="189"/>
        <end position="211"/>
    </location>
</feature>
<dbReference type="InterPro" id="IPR001046">
    <property type="entry name" value="NRAMP_fam"/>
</dbReference>
<feature type="transmembrane region" description="Helical" evidence="7">
    <location>
        <begin position="12"/>
        <end position="31"/>
    </location>
</feature>
<dbReference type="PANTHER" id="PTHR11706:SF33">
    <property type="entry name" value="NATURAL RESISTANCE-ASSOCIATED MACROPHAGE PROTEIN 2"/>
    <property type="match status" value="1"/>
</dbReference>
<evidence type="ECO:0000256" key="6">
    <source>
        <dbReference type="ARBA" id="ARBA00023136"/>
    </source>
</evidence>
<comment type="caution">
    <text evidence="8">The sequence shown here is derived from an EMBL/GenBank/DDBJ whole genome shotgun (WGS) entry which is preliminary data.</text>
</comment>
<evidence type="ECO:0000256" key="2">
    <source>
        <dbReference type="ARBA" id="ARBA00022448"/>
    </source>
</evidence>
<name>A0ABR7M9I2_9BACT</name>
<dbReference type="RefSeq" id="WP_187256689.1">
    <property type="nucleotide sequence ID" value="NZ_JBHULF010000014.1"/>
</dbReference>